<dbReference type="SUPFAM" id="SSF52540">
    <property type="entry name" value="P-loop containing nucleoside triphosphate hydrolases"/>
    <property type="match status" value="1"/>
</dbReference>
<comment type="similarity">
    <text evidence="1">Belongs to the ABC transporter superfamily.</text>
</comment>
<dbReference type="InterPro" id="IPR017911">
    <property type="entry name" value="MacB-like_ATP-bd"/>
</dbReference>
<organism evidence="6 7">
    <name type="scientific">Candidatus Avidehalobacter gallistercoris</name>
    <dbReference type="NCBI Taxonomy" id="2840694"/>
    <lineage>
        <taxon>Bacteria</taxon>
        <taxon>Bacillati</taxon>
        <taxon>Bacillota</taxon>
        <taxon>Clostridia</taxon>
        <taxon>Eubacteriales</taxon>
        <taxon>Peptococcaceae</taxon>
        <taxon>Peptococcaceae incertae sedis</taxon>
        <taxon>Candidatus Avidehalobacter</taxon>
    </lineage>
</organism>
<dbReference type="InterPro" id="IPR017871">
    <property type="entry name" value="ABC_transporter-like_CS"/>
</dbReference>
<evidence type="ECO:0000259" key="5">
    <source>
        <dbReference type="PROSITE" id="PS50893"/>
    </source>
</evidence>
<dbReference type="GO" id="GO:0022857">
    <property type="term" value="F:transmembrane transporter activity"/>
    <property type="evidence" value="ECO:0007669"/>
    <property type="project" value="UniProtKB-ARBA"/>
</dbReference>
<dbReference type="Proteomes" id="UP000824124">
    <property type="component" value="Unassembled WGS sequence"/>
</dbReference>
<keyword evidence="3" id="KW-0547">Nucleotide-binding</keyword>
<name>A0A9D1KZ23_9FIRM</name>
<feature type="domain" description="ABC transporter" evidence="5">
    <location>
        <begin position="9"/>
        <end position="239"/>
    </location>
</feature>
<evidence type="ECO:0000256" key="2">
    <source>
        <dbReference type="ARBA" id="ARBA00022448"/>
    </source>
</evidence>
<dbReference type="AlphaFoldDB" id="A0A9D1KZ23"/>
<evidence type="ECO:0000313" key="7">
    <source>
        <dbReference type="Proteomes" id="UP000824124"/>
    </source>
</evidence>
<dbReference type="SMART" id="SM00382">
    <property type="entry name" value="AAA"/>
    <property type="match status" value="1"/>
</dbReference>
<protein>
    <submittedName>
        <fullName evidence="6">ABC transporter ATP-binding protein</fullName>
    </submittedName>
</protein>
<dbReference type="PROSITE" id="PS50893">
    <property type="entry name" value="ABC_TRANSPORTER_2"/>
    <property type="match status" value="1"/>
</dbReference>
<keyword evidence="4 6" id="KW-0067">ATP-binding</keyword>
<evidence type="ECO:0000256" key="3">
    <source>
        <dbReference type="ARBA" id="ARBA00022741"/>
    </source>
</evidence>
<dbReference type="FunFam" id="3.40.50.300:FF:000032">
    <property type="entry name" value="Export ABC transporter ATP-binding protein"/>
    <property type="match status" value="1"/>
</dbReference>
<dbReference type="PANTHER" id="PTHR42798">
    <property type="entry name" value="LIPOPROTEIN-RELEASING SYSTEM ATP-BINDING PROTEIN LOLD"/>
    <property type="match status" value="1"/>
</dbReference>
<gene>
    <name evidence="6" type="ORF">IAB00_02770</name>
</gene>
<keyword evidence="2" id="KW-0813">Transport</keyword>
<evidence type="ECO:0000313" key="6">
    <source>
        <dbReference type="EMBL" id="HIU10155.1"/>
    </source>
</evidence>
<dbReference type="CDD" id="cd03255">
    <property type="entry name" value="ABC_MJ0796_LolCDE_FtsE"/>
    <property type="match status" value="1"/>
</dbReference>
<dbReference type="PROSITE" id="PS00211">
    <property type="entry name" value="ABC_TRANSPORTER_1"/>
    <property type="match status" value="1"/>
</dbReference>
<dbReference type="GO" id="GO:0005524">
    <property type="term" value="F:ATP binding"/>
    <property type="evidence" value="ECO:0007669"/>
    <property type="project" value="UniProtKB-KW"/>
</dbReference>
<reference evidence="6" key="1">
    <citation type="submission" date="2020-10" db="EMBL/GenBank/DDBJ databases">
        <authorList>
            <person name="Gilroy R."/>
        </authorList>
    </citation>
    <scope>NUCLEOTIDE SEQUENCE</scope>
    <source>
        <strain evidence="6">2830</strain>
    </source>
</reference>
<dbReference type="Pfam" id="PF00005">
    <property type="entry name" value="ABC_tran"/>
    <property type="match status" value="1"/>
</dbReference>
<dbReference type="GO" id="GO:0016887">
    <property type="term" value="F:ATP hydrolysis activity"/>
    <property type="evidence" value="ECO:0007669"/>
    <property type="project" value="InterPro"/>
</dbReference>
<evidence type="ECO:0000256" key="1">
    <source>
        <dbReference type="ARBA" id="ARBA00005417"/>
    </source>
</evidence>
<reference evidence="6" key="2">
    <citation type="journal article" date="2021" name="PeerJ">
        <title>Extensive microbial diversity within the chicken gut microbiome revealed by metagenomics and culture.</title>
        <authorList>
            <person name="Gilroy R."/>
            <person name="Ravi A."/>
            <person name="Getino M."/>
            <person name="Pursley I."/>
            <person name="Horton D.L."/>
            <person name="Alikhan N.F."/>
            <person name="Baker D."/>
            <person name="Gharbi K."/>
            <person name="Hall N."/>
            <person name="Watson M."/>
            <person name="Adriaenssens E.M."/>
            <person name="Foster-Nyarko E."/>
            <person name="Jarju S."/>
            <person name="Secka A."/>
            <person name="Antonio M."/>
            <person name="Oren A."/>
            <person name="Chaudhuri R.R."/>
            <person name="La Ragione R."/>
            <person name="Hildebrand F."/>
            <person name="Pallen M.J."/>
        </authorList>
    </citation>
    <scope>NUCLEOTIDE SEQUENCE</scope>
    <source>
        <strain evidence="6">2830</strain>
    </source>
</reference>
<proteinExistence type="inferred from homology"/>
<dbReference type="InterPro" id="IPR027417">
    <property type="entry name" value="P-loop_NTPase"/>
</dbReference>
<dbReference type="InterPro" id="IPR003439">
    <property type="entry name" value="ABC_transporter-like_ATP-bd"/>
</dbReference>
<dbReference type="InterPro" id="IPR003593">
    <property type="entry name" value="AAA+_ATPase"/>
</dbReference>
<evidence type="ECO:0000256" key="4">
    <source>
        <dbReference type="ARBA" id="ARBA00022840"/>
    </source>
</evidence>
<dbReference type="GO" id="GO:0098796">
    <property type="term" value="C:membrane protein complex"/>
    <property type="evidence" value="ECO:0007669"/>
    <property type="project" value="UniProtKB-ARBA"/>
</dbReference>
<sequence length="240" mass="26703">MNAQDSIIIDVKNLRKVYTIGTERVIALAGIDMQIRRGEICCLFGPSGSGKSTLLNMLAGLEKPTTGEISIGGARIDKMNETQLADFRRNHFGFVFQSYNLLPALTALENVEMPMIFRGVDKDIRKKQAVKMLQYVGLKNRIKHKPTQMSGGQQQRVGIARAFVAHPPVIFADEPTGNLDTHTTYEVMNMMSAMVKKRGSTMIIVTHDDEIAAYGDHIIKIRDGKILEESWPKQQVAAAE</sequence>
<dbReference type="EMBL" id="DVMH01000018">
    <property type="protein sequence ID" value="HIU10155.1"/>
    <property type="molecule type" value="Genomic_DNA"/>
</dbReference>
<accession>A0A9D1KZ23</accession>
<dbReference type="Gene3D" id="3.40.50.300">
    <property type="entry name" value="P-loop containing nucleotide triphosphate hydrolases"/>
    <property type="match status" value="1"/>
</dbReference>
<comment type="caution">
    <text evidence="6">The sequence shown here is derived from an EMBL/GenBank/DDBJ whole genome shotgun (WGS) entry which is preliminary data.</text>
</comment>
<dbReference type="PANTHER" id="PTHR42798:SF6">
    <property type="entry name" value="CELL DIVISION ATP-BINDING PROTEIN FTSE"/>
    <property type="match status" value="1"/>
</dbReference>